<evidence type="ECO:0000313" key="2">
    <source>
        <dbReference type="EMBL" id="KAK8518054.1"/>
    </source>
</evidence>
<reference evidence="2 3" key="1">
    <citation type="journal article" date="2024" name="G3 (Bethesda)">
        <title>Genome assembly of Hibiscus sabdariffa L. provides insights into metabolisms of medicinal natural products.</title>
        <authorList>
            <person name="Kim T."/>
        </authorList>
    </citation>
    <scope>NUCLEOTIDE SEQUENCE [LARGE SCALE GENOMIC DNA]</scope>
    <source>
        <strain evidence="2">TK-2024</strain>
        <tissue evidence="2">Old leaves</tissue>
    </source>
</reference>
<dbReference type="Proteomes" id="UP001472677">
    <property type="component" value="Unassembled WGS sequence"/>
</dbReference>
<keyword evidence="3" id="KW-1185">Reference proteome</keyword>
<dbReference type="InterPro" id="IPR041577">
    <property type="entry name" value="RT_RNaseH_2"/>
</dbReference>
<accession>A0ABR2CGJ9</accession>
<dbReference type="InterPro" id="IPR043502">
    <property type="entry name" value="DNA/RNA_pol_sf"/>
</dbReference>
<evidence type="ECO:0000313" key="3">
    <source>
        <dbReference type="Proteomes" id="UP001472677"/>
    </source>
</evidence>
<protein>
    <recommendedName>
        <fullName evidence="1">Reverse transcriptase/retrotransposon-derived protein RNase H-like domain-containing protein</fullName>
    </recommendedName>
</protein>
<dbReference type="InterPro" id="IPR043128">
    <property type="entry name" value="Rev_trsase/Diguanyl_cyclase"/>
</dbReference>
<dbReference type="Gene3D" id="3.30.420.10">
    <property type="entry name" value="Ribonuclease H-like superfamily/Ribonuclease H"/>
    <property type="match status" value="1"/>
</dbReference>
<dbReference type="Gene3D" id="3.30.70.270">
    <property type="match status" value="1"/>
</dbReference>
<dbReference type="PANTHER" id="PTHR34072">
    <property type="entry name" value="ENZYMATIC POLYPROTEIN-RELATED"/>
    <property type="match status" value="1"/>
</dbReference>
<sequence>MVNEGTVLGHKISSKGIEVDKAKVEVIEKLPPPTNVKGIRSFLGHAGFYRRFIKDFSKISKPLCNLLQQNQPFAFDKECESVFEELKMRLISAPVVVPPDWTSPFELMCDASDHAVGAALGQRRDHSAIKYLVTKKDAKPILIRWILLLQEFDLEVKDRKGTKNHVADHISRLDNPHNQDRDVEISDSFPDEKILFATTIPWYADIVNFLVSGIVPRDLSSQGRKKFRHDAKFFYWDEPYFLSNVLIKCLDVVSPRRNKKILCITVMLHNVVVILVEIEPLLKSSDQNILEVELFDVWGIDFMGPFPSSHGDLYILLAVDYVSKWVEAIATPKNDAKTVMKFLQEHIHQVWSSQGTNK</sequence>
<comment type="caution">
    <text evidence="2">The sequence shown here is derived from an EMBL/GenBank/DDBJ whole genome shotgun (WGS) entry which is preliminary data.</text>
</comment>
<dbReference type="InterPro" id="IPR036397">
    <property type="entry name" value="RNaseH_sf"/>
</dbReference>
<gene>
    <name evidence="2" type="ORF">V6N12_033046</name>
</gene>
<evidence type="ECO:0000259" key="1">
    <source>
        <dbReference type="Pfam" id="PF17919"/>
    </source>
</evidence>
<dbReference type="PANTHER" id="PTHR34072:SF57">
    <property type="entry name" value="RNA-DIRECTED DNA POLYMERASE"/>
    <property type="match status" value="1"/>
</dbReference>
<dbReference type="SUPFAM" id="SSF56672">
    <property type="entry name" value="DNA/RNA polymerases"/>
    <property type="match status" value="1"/>
</dbReference>
<dbReference type="EMBL" id="JBBPBM010000054">
    <property type="protein sequence ID" value="KAK8518054.1"/>
    <property type="molecule type" value="Genomic_DNA"/>
</dbReference>
<dbReference type="InterPro" id="IPR012337">
    <property type="entry name" value="RNaseH-like_sf"/>
</dbReference>
<dbReference type="SUPFAM" id="SSF53098">
    <property type="entry name" value="Ribonuclease H-like"/>
    <property type="match status" value="1"/>
</dbReference>
<name>A0ABR2CGJ9_9ROSI</name>
<proteinExistence type="predicted"/>
<feature type="domain" description="Reverse transcriptase/retrotransposon-derived protein RNase H-like" evidence="1">
    <location>
        <begin position="76"/>
        <end position="128"/>
    </location>
</feature>
<organism evidence="2 3">
    <name type="scientific">Hibiscus sabdariffa</name>
    <name type="common">roselle</name>
    <dbReference type="NCBI Taxonomy" id="183260"/>
    <lineage>
        <taxon>Eukaryota</taxon>
        <taxon>Viridiplantae</taxon>
        <taxon>Streptophyta</taxon>
        <taxon>Embryophyta</taxon>
        <taxon>Tracheophyta</taxon>
        <taxon>Spermatophyta</taxon>
        <taxon>Magnoliopsida</taxon>
        <taxon>eudicotyledons</taxon>
        <taxon>Gunneridae</taxon>
        <taxon>Pentapetalae</taxon>
        <taxon>rosids</taxon>
        <taxon>malvids</taxon>
        <taxon>Malvales</taxon>
        <taxon>Malvaceae</taxon>
        <taxon>Malvoideae</taxon>
        <taxon>Hibiscus</taxon>
    </lineage>
</organism>
<dbReference type="Pfam" id="PF17919">
    <property type="entry name" value="RT_RNaseH_2"/>
    <property type="match status" value="1"/>
</dbReference>